<dbReference type="EMBL" id="CP072788">
    <property type="protein sequence ID" value="QTR02819.1"/>
    <property type="molecule type" value="Genomic_DNA"/>
</dbReference>
<evidence type="ECO:0000313" key="4">
    <source>
        <dbReference type="EMBL" id="MBM7814521.1"/>
    </source>
</evidence>
<keyword evidence="7" id="KW-1185">Reference proteome</keyword>
<dbReference type="RefSeq" id="WP_204845139.1">
    <property type="nucleotide sequence ID" value="NZ_JAFBCL010000001.1"/>
</dbReference>
<proteinExistence type="predicted"/>
<accession>A0A8T8HWS1</accession>
<dbReference type="InterPro" id="IPR006162">
    <property type="entry name" value="Ppantetheine_attach_site"/>
</dbReference>
<reference evidence="5" key="2">
    <citation type="submission" date="2021-04" db="EMBL/GenBank/DDBJ databases">
        <title>Saccharothrix algeriensis WGS.</title>
        <authorList>
            <person name="Stuskova K."/>
            <person name="Hakalova E."/>
            <person name="Tebbal A.B."/>
            <person name="Eichmeier A."/>
        </authorList>
    </citation>
    <scope>NUCLEOTIDE SEQUENCE</scope>
    <source>
        <strain evidence="5">NRRL B-24137</strain>
    </source>
</reference>
<dbReference type="SUPFAM" id="SSF47336">
    <property type="entry name" value="ACP-like"/>
    <property type="match status" value="1"/>
</dbReference>
<dbReference type="EMBL" id="JAFBCL010000001">
    <property type="protein sequence ID" value="MBM7814521.1"/>
    <property type="molecule type" value="Genomic_DNA"/>
</dbReference>
<keyword evidence="2" id="KW-0597">Phosphoprotein</keyword>
<protein>
    <submittedName>
        <fullName evidence="4 5">Acyl carrier protein</fullName>
    </submittedName>
</protein>
<sequence length="87" mass="9319">MSEKKFTVDDLTRILAAGAGTDETVDLGGDILDSDFEELGYESLALLETCGLIEREFGITLDDDTVTEHRTPRAMVDAVNAKLAAAA</sequence>
<feature type="domain" description="Carrier" evidence="3">
    <location>
        <begin position="5"/>
        <end position="83"/>
    </location>
</feature>
<name>A0A8T8HWS1_9PSEU</name>
<dbReference type="PROSITE" id="PS50075">
    <property type="entry name" value="CARRIER"/>
    <property type="match status" value="1"/>
</dbReference>
<dbReference type="Proteomes" id="UP001195724">
    <property type="component" value="Unassembled WGS sequence"/>
</dbReference>
<evidence type="ECO:0000313" key="7">
    <source>
        <dbReference type="Proteomes" id="UP001195724"/>
    </source>
</evidence>
<dbReference type="InterPro" id="IPR020806">
    <property type="entry name" value="PKS_PP-bd"/>
</dbReference>
<keyword evidence="1" id="KW-0596">Phosphopantetheine</keyword>
<dbReference type="GO" id="GO:0031177">
    <property type="term" value="F:phosphopantetheine binding"/>
    <property type="evidence" value="ECO:0007669"/>
    <property type="project" value="InterPro"/>
</dbReference>
<organism evidence="5 6">
    <name type="scientific">Saccharothrix algeriensis</name>
    <dbReference type="NCBI Taxonomy" id="173560"/>
    <lineage>
        <taxon>Bacteria</taxon>
        <taxon>Bacillati</taxon>
        <taxon>Actinomycetota</taxon>
        <taxon>Actinomycetes</taxon>
        <taxon>Pseudonocardiales</taxon>
        <taxon>Pseudonocardiaceae</taxon>
        <taxon>Saccharothrix</taxon>
    </lineage>
</organism>
<evidence type="ECO:0000256" key="1">
    <source>
        <dbReference type="ARBA" id="ARBA00022450"/>
    </source>
</evidence>
<evidence type="ECO:0000256" key="2">
    <source>
        <dbReference type="ARBA" id="ARBA00022553"/>
    </source>
</evidence>
<dbReference type="SMART" id="SM00823">
    <property type="entry name" value="PKS_PP"/>
    <property type="match status" value="1"/>
</dbReference>
<dbReference type="Proteomes" id="UP000671828">
    <property type="component" value="Chromosome"/>
</dbReference>
<evidence type="ECO:0000259" key="3">
    <source>
        <dbReference type="PROSITE" id="PS50075"/>
    </source>
</evidence>
<evidence type="ECO:0000313" key="5">
    <source>
        <dbReference type="EMBL" id="QTR02819.1"/>
    </source>
</evidence>
<evidence type="ECO:0000313" key="6">
    <source>
        <dbReference type="Proteomes" id="UP000671828"/>
    </source>
</evidence>
<gene>
    <name evidence="5" type="ORF">J7S33_27975</name>
    <name evidence="4" type="ORF">JOE68_005386</name>
</gene>
<dbReference type="InterPro" id="IPR009081">
    <property type="entry name" value="PP-bd_ACP"/>
</dbReference>
<dbReference type="PROSITE" id="PS00012">
    <property type="entry name" value="PHOSPHOPANTETHEINE"/>
    <property type="match status" value="1"/>
</dbReference>
<dbReference type="AlphaFoldDB" id="A0A8T8HWS1"/>
<dbReference type="InterPro" id="IPR036736">
    <property type="entry name" value="ACP-like_sf"/>
</dbReference>
<dbReference type="Gene3D" id="1.10.1200.10">
    <property type="entry name" value="ACP-like"/>
    <property type="match status" value="1"/>
</dbReference>
<dbReference type="Pfam" id="PF00550">
    <property type="entry name" value="PP-binding"/>
    <property type="match status" value="1"/>
</dbReference>
<reference evidence="4 7" key="1">
    <citation type="submission" date="2021-01" db="EMBL/GenBank/DDBJ databases">
        <title>Sequencing the genomes of 1000 actinobacteria strains.</title>
        <authorList>
            <person name="Klenk H.-P."/>
        </authorList>
    </citation>
    <scope>NUCLEOTIDE SEQUENCE [LARGE SCALE GENOMIC DNA]</scope>
    <source>
        <strain evidence="4 7">DSM 44581</strain>
    </source>
</reference>